<dbReference type="GO" id="GO:0003723">
    <property type="term" value="F:RNA binding"/>
    <property type="evidence" value="ECO:0007669"/>
    <property type="project" value="UniProtKB-KW"/>
</dbReference>
<accession>A0A238XW21</accession>
<dbReference type="EMBL" id="FZOB01000001">
    <property type="protein sequence ID" value="SNR62932.1"/>
    <property type="molecule type" value="Genomic_DNA"/>
</dbReference>
<sequence length="143" mass="17187">MSRKNQQSEKNLLKEINRKLSAVESISDVFKESDIYKPEGKLFKILEQNKNAFKTTQLRKIFSEIKMIEMEIERKKELTQEVKKRIFRLYPKLAYSKARDLIKEDFYQFFILLLEKMEKNKEEALKVCDVFTSIVAFKKYLES</sequence>
<organism evidence="7 8">
    <name type="scientific">Desulfurobacterium atlanticum</name>
    <dbReference type="NCBI Taxonomy" id="240169"/>
    <lineage>
        <taxon>Bacteria</taxon>
        <taxon>Pseudomonadati</taxon>
        <taxon>Aquificota</taxon>
        <taxon>Aquificia</taxon>
        <taxon>Desulfurobacteriales</taxon>
        <taxon>Desulfurobacteriaceae</taxon>
        <taxon>Desulfurobacterium</taxon>
    </lineage>
</organism>
<evidence type="ECO:0000256" key="3">
    <source>
        <dbReference type="ARBA" id="ARBA00016118"/>
    </source>
</evidence>
<dbReference type="OrthoDB" id="15520at2"/>
<dbReference type="Pfam" id="PF03750">
    <property type="entry name" value="Csm2_III-A"/>
    <property type="match status" value="1"/>
</dbReference>
<keyword evidence="5" id="KW-0051">Antiviral defense</keyword>
<comment type="function">
    <text evidence="1">This subunit may be involved in monitoring complementarity of crRNA and target RNA.</text>
</comment>
<dbReference type="GO" id="GO:0051607">
    <property type="term" value="P:defense response to virus"/>
    <property type="evidence" value="ECO:0007669"/>
    <property type="project" value="UniProtKB-KW"/>
</dbReference>
<evidence type="ECO:0000313" key="7">
    <source>
        <dbReference type="EMBL" id="SNR62932.1"/>
    </source>
</evidence>
<dbReference type="Proteomes" id="UP000198405">
    <property type="component" value="Unassembled WGS sequence"/>
</dbReference>
<protein>
    <recommendedName>
        <fullName evidence="3">CRISPR system Cms protein Csm2</fullName>
    </recommendedName>
    <alternativeName>
        <fullName evidence="6">CRISPR type III A-associated protein Csm2</fullName>
    </alternativeName>
</protein>
<dbReference type="AlphaFoldDB" id="A0A238XW21"/>
<evidence type="ECO:0000256" key="1">
    <source>
        <dbReference type="ARBA" id="ARBA00003640"/>
    </source>
</evidence>
<reference evidence="8" key="1">
    <citation type="submission" date="2017-06" db="EMBL/GenBank/DDBJ databases">
        <authorList>
            <person name="Varghese N."/>
            <person name="Submissions S."/>
        </authorList>
    </citation>
    <scope>NUCLEOTIDE SEQUENCE [LARGE SCALE GENOMIC DNA]</scope>
    <source>
        <strain evidence="8">DSM 15668</strain>
    </source>
</reference>
<evidence type="ECO:0000256" key="6">
    <source>
        <dbReference type="ARBA" id="ARBA00031723"/>
    </source>
</evidence>
<dbReference type="RefSeq" id="WP_089322326.1">
    <property type="nucleotide sequence ID" value="NZ_FZOB01000001.1"/>
</dbReference>
<gene>
    <name evidence="7" type="ORF">SAMN06265340_101301</name>
</gene>
<proteinExistence type="inferred from homology"/>
<dbReference type="InterPro" id="IPR010149">
    <property type="entry name" value="CRISPR-assoc_prot_Csm2_III-A"/>
</dbReference>
<evidence type="ECO:0000256" key="5">
    <source>
        <dbReference type="ARBA" id="ARBA00023118"/>
    </source>
</evidence>
<dbReference type="NCBIfam" id="TIGR01870">
    <property type="entry name" value="cas_TM1810_Csm2"/>
    <property type="match status" value="1"/>
</dbReference>
<comment type="similarity">
    <text evidence="2">Belongs to the CRISPR-associated Csm2 family.</text>
</comment>
<evidence type="ECO:0000256" key="2">
    <source>
        <dbReference type="ARBA" id="ARBA00006896"/>
    </source>
</evidence>
<evidence type="ECO:0000313" key="8">
    <source>
        <dbReference type="Proteomes" id="UP000198405"/>
    </source>
</evidence>
<keyword evidence="4" id="KW-0694">RNA-binding</keyword>
<keyword evidence="8" id="KW-1185">Reference proteome</keyword>
<evidence type="ECO:0000256" key="4">
    <source>
        <dbReference type="ARBA" id="ARBA00022884"/>
    </source>
</evidence>
<name>A0A238XW21_9BACT</name>